<evidence type="ECO:0000313" key="14">
    <source>
        <dbReference type="EMBL" id="GGH80282.1"/>
    </source>
</evidence>
<comment type="function">
    <text evidence="10">Confers DNA tethering and processivity to DNA polymerases and other proteins. Acts as a clamp, forming a ring around DNA (a reaction catalyzed by the clamp-loading complex) which diffuses in an ATP-independent manner freely and bidirectionally along dsDNA. Initially characterized for its ability to contact the catalytic subunit of DNA polymerase III (Pol III), a complex, multichain enzyme responsible for most of the replicative synthesis in bacteria; Pol III exhibits 3'-5' exonuclease proofreading activity. The beta chain is required for initiation of replication as well as for processivity of DNA replication.</text>
</comment>
<evidence type="ECO:0000256" key="2">
    <source>
        <dbReference type="ARBA" id="ARBA00010752"/>
    </source>
</evidence>
<dbReference type="EMBL" id="BMFV01000010">
    <property type="protein sequence ID" value="GGH80282.1"/>
    <property type="molecule type" value="Genomic_DNA"/>
</dbReference>
<dbReference type="InterPro" id="IPR022635">
    <property type="entry name" value="DNA_polIII_beta_C"/>
</dbReference>
<dbReference type="PANTHER" id="PTHR30478:SF0">
    <property type="entry name" value="BETA SLIDING CLAMP"/>
    <property type="match status" value="1"/>
</dbReference>
<evidence type="ECO:0000313" key="15">
    <source>
        <dbReference type="Proteomes" id="UP000656813"/>
    </source>
</evidence>
<keyword evidence="5 10" id="KW-0808">Transferase</keyword>
<evidence type="ECO:0000256" key="5">
    <source>
        <dbReference type="ARBA" id="ARBA00022679"/>
    </source>
</evidence>
<keyword evidence="6 10" id="KW-0548">Nucleotidyltransferase</keyword>
<dbReference type="GO" id="GO:0009360">
    <property type="term" value="C:DNA polymerase III complex"/>
    <property type="evidence" value="ECO:0007669"/>
    <property type="project" value="InterPro"/>
</dbReference>
<dbReference type="RefSeq" id="WP_229745472.1">
    <property type="nucleotide sequence ID" value="NZ_BMFV01000010.1"/>
</dbReference>
<dbReference type="Gene3D" id="3.70.10.10">
    <property type="match status" value="1"/>
</dbReference>
<dbReference type="GO" id="GO:0003887">
    <property type="term" value="F:DNA-directed DNA polymerase activity"/>
    <property type="evidence" value="ECO:0007669"/>
    <property type="project" value="UniProtKB-UniRule"/>
</dbReference>
<dbReference type="NCBIfam" id="TIGR00663">
    <property type="entry name" value="dnan"/>
    <property type="match status" value="1"/>
</dbReference>
<feature type="domain" description="DNA polymerase III beta sliding clamp N-terminal" evidence="11">
    <location>
        <begin position="16"/>
        <end position="142"/>
    </location>
</feature>
<dbReference type="Pfam" id="PF02767">
    <property type="entry name" value="DNA_pol3_beta_2"/>
    <property type="match status" value="1"/>
</dbReference>
<feature type="domain" description="DNA polymerase III beta sliding clamp C-terminal" evidence="13">
    <location>
        <begin position="272"/>
        <end position="393"/>
    </location>
</feature>
<keyword evidence="15" id="KW-1185">Reference proteome</keyword>
<dbReference type="FunFam" id="3.10.150.10:FF:000007">
    <property type="entry name" value="Beta sliding clamp"/>
    <property type="match status" value="1"/>
</dbReference>
<evidence type="ECO:0000256" key="9">
    <source>
        <dbReference type="ARBA" id="ARBA00023125"/>
    </source>
</evidence>
<dbReference type="GO" id="GO:0003677">
    <property type="term" value="F:DNA binding"/>
    <property type="evidence" value="ECO:0007669"/>
    <property type="project" value="UniProtKB-UniRule"/>
</dbReference>
<dbReference type="PIRSF" id="PIRSF000804">
    <property type="entry name" value="DNA_pol_III_b"/>
    <property type="match status" value="1"/>
</dbReference>
<dbReference type="InterPro" id="IPR001001">
    <property type="entry name" value="DNA_polIII_beta"/>
</dbReference>
<evidence type="ECO:0000256" key="3">
    <source>
        <dbReference type="ARBA" id="ARBA00021035"/>
    </source>
</evidence>
<comment type="similarity">
    <text evidence="2 10">Belongs to the beta sliding clamp family.</text>
</comment>
<evidence type="ECO:0000256" key="6">
    <source>
        <dbReference type="ARBA" id="ARBA00022695"/>
    </source>
</evidence>
<evidence type="ECO:0000256" key="1">
    <source>
        <dbReference type="ARBA" id="ARBA00004496"/>
    </source>
</evidence>
<gene>
    <name evidence="14" type="primary">dnaN</name>
    <name evidence="14" type="ORF">GCM10007096_16450</name>
</gene>
<evidence type="ECO:0000259" key="13">
    <source>
        <dbReference type="Pfam" id="PF02768"/>
    </source>
</evidence>
<protein>
    <recommendedName>
        <fullName evidence="3 10">Beta sliding clamp</fullName>
    </recommendedName>
</protein>
<sequence length="395" mass="44180">MEDFIHSESVDSDLQLKVTISREKLVENVNHVIKAVSSRTTIPILTGIKFVASKEGIELTGSDSDVSIQSFIPLEENGIENATVDIPGQIVLQARFFSDIVKKLPGDQVDLEVDSRLMTRITSGSSEFNLNGQDAEEYPHLPSIREENSFNIRTDVLKHVIKQTVFAVSTSETRPVLTGVNWNIQNGKLSCVSTDSHRLAMRTISIETEDNLEKSNVIIPGKSLSDLAKILDDSGSDWVQIIITDNQILFKSNHLQFYSRLLEGNYPNTQGLIPQESKTEVILSTKSFLQAIDRASLLAREERNNVVKLKTLNDNTIEILSQSTEIGRVFENVSTKSIEGEEIRISFSAKYMMDALSKIDATEIKINFTGAMRPFLIRPVDEQDILMLILPVRTN</sequence>
<reference evidence="14" key="2">
    <citation type="submission" date="2020-09" db="EMBL/GenBank/DDBJ databases">
        <authorList>
            <person name="Sun Q."/>
            <person name="Zhou Y."/>
        </authorList>
    </citation>
    <scope>NUCLEOTIDE SEQUENCE</scope>
    <source>
        <strain evidence="14">CGMCC 1.12777</strain>
    </source>
</reference>
<dbReference type="InterPro" id="IPR046938">
    <property type="entry name" value="DNA_clamp_sf"/>
</dbReference>
<dbReference type="AlphaFoldDB" id="A0A8J2ZVR3"/>
<dbReference type="Pfam" id="PF00712">
    <property type="entry name" value="DNA_pol3_beta"/>
    <property type="match status" value="1"/>
</dbReference>
<evidence type="ECO:0000259" key="11">
    <source>
        <dbReference type="Pfam" id="PF00712"/>
    </source>
</evidence>
<keyword evidence="7 10" id="KW-0235">DNA replication</keyword>
<accession>A0A8J2ZVR3</accession>
<reference evidence="14" key="1">
    <citation type="journal article" date="2014" name="Int. J. Syst. Evol. Microbiol.">
        <title>Complete genome sequence of Corynebacterium casei LMG S-19264T (=DSM 44701T), isolated from a smear-ripened cheese.</title>
        <authorList>
            <consortium name="US DOE Joint Genome Institute (JGI-PGF)"/>
            <person name="Walter F."/>
            <person name="Albersmeier A."/>
            <person name="Kalinowski J."/>
            <person name="Ruckert C."/>
        </authorList>
    </citation>
    <scope>NUCLEOTIDE SEQUENCE</scope>
    <source>
        <strain evidence="14">CGMCC 1.12777</strain>
    </source>
</reference>
<dbReference type="Gene3D" id="3.10.150.10">
    <property type="entry name" value="DNA Polymerase III, subunit A, domain 2"/>
    <property type="match status" value="1"/>
</dbReference>
<dbReference type="InterPro" id="IPR022637">
    <property type="entry name" value="DNA_polIII_beta_cen"/>
</dbReference>
<dbReference type="CDD" id="cd00140">
    <property type="entry name" value="beta_clamp"/>
    <property type="match status" value="1"/>
</dbReference>
<keyword evidence="8 10" id="KW-0239">DNA-directed DNA polymerase</keyword>
<dbReference type="Pfam" id="PF02768">
    <property type="entry name" value="DNA_pol3_beta_3"/>
    <property type="match status" value="1"/>
</dbReference>
<comment type="subcellular location">
    <subcellularLocation>
        <location evidence="1 10">Cytoplasm</location>
    </subcellularLocation>
</comment>
<feature type="domain" description="DNA polymerase III beta sliding clamp central" evidence="12">
    <location>
        <begin position="152"/>
        <end position="268"/>
    </location>
</feature>
<dbReference type="PANTHER" id="PTHR30478">
    <property type="entry name" value="DNA POLYMERASE III SUBUNIT BETA"/>
    <property type="match status" value="1"/>
</dbReference>
<dbReference type="SMART" id="SM00480">
    <property type="entry name" value="POL3Bc"/>
    <property type="match status" value="1"/>
</dbReference>
<keyword evidence="9" id="KW-0238">DNA-binding</keyword>
<comment type="subunit">
    <text evidence="10">Forms a ring-shaped head-to-tail homodimer around DNA.</text>
</comment>
<evidence type="ECO:0000256" key="10">
    <source>
        <dbReference type="PIRNR" id="PIRNR000804"/>
    </source>
</evidence>
<proteinExistence type="inferred from homology"/>
<evidence type="ECO:0000256" key="8">
    <source>
        <dbReference type="ARBA" id="ARBA00022932"/>
    </source>
</evidence>
<organism evidence="14 15">
    <name type="scientific">Pullulanibacillus pueri</name>
    <dbReference type="NCBI Taxonomy" id="1437324"/>
    <lineage>
        <taxon>Bacteria</taxon>
        <taxon>Bacillati</taxon>
        <taxon>Bacillota</taxon>
        <taxon>Bacilli</taxon>
        <taxon>Bacillales</taxon>
        <taxon>Sporolactobacillaceae</taxon>
        <taxon>Pullulanibacillus</taxon>
    </lineage>
</organism>
<evidence type="ECO:0000256" key="4">
    <source>
        <dbReference type="ARBA" id="ARBA00022490"/>
    </source>
</evidence>
<name>A0A8J2ZVR3_9BACL</name>
<comment type="caution">
    <text evidence="14">The sequence shown here is derived from an EMBL/GenBank/DDBJ whole genome shotgun (WGS) entry which is preliminary data.</text>
</comment>
<dbReference type="GO" id="GO:0008408">
    <property type="term" value="F:3'-5' exonuclease activity"/>
    <property type="evidence" value="ECO:0007669"/>
    <property type="project" value="InterPro"/>
</dbReference>
<evidence type="ECO:0000259" key="12">
    <source>
        <dbReference type="Pfam" id="PF02767"/>
    </source>
</evidence>
<dbReference type="SUPFAM" id="SSF55979">
    <property type="entry name" value="DNA clamp"/>
    <property type="match status" value="3"/>
</dbReference>
<dbReference type="InterPro" id="IPR022634">
    <property type="entry name" value="DNA_polIII_beta_N"/>
</dbReference>
<dbReference type="Proteomes" id="UP000656813">
    <property type="component" value="Unassembled WGS sequence"/>
</dbReference>
<dbReference type="GO" id="GO:0005737">
    <property type="term" value="C:cytoplasm"/>
    <property type="evidence" value="ECO:0007669"/>
    <property type="project" value="UniProtKB-SubCell"/>
</dbReference>
<dbReference type="GO" id="GO:0006271">
    <property type="term" value="P:DNA strand elongation involved in DNA replication"/>
    <property type="evidence" value="ECO:0007669"/>
    <property type="project" value="TreeGrafter"/>
</dbReference>
<keyword evidence="4 10" id="KW-0963">Cytoplasm</keyword>
<evidence type="ECO:0000256" key="7">
    <source>
        <dbReference type="ARBA" id="ARBA00022705"/>
    </source>
</evidence>